<dbReference type="Proteomes" id="UP001183176">
    <property type="component" value="Unassembled WGS sequence"/>
</dbReference>
<reference evidence="3" key="1">
    <citation type="submission" date="2023-07" db="EMBL/GenBank/DDBJ databases">
        <title>30 novel species of actinomycetes from the DSMZ collection.</title>
        <authorList>
            <person name="Nouioui I."/>
        </authorList>
    </citation>
    <scope>NUCLEOTIDE SEQUENCE [LARGE SCALE GENOMIC DNA]</scope>
    <source>
        <strain evidence="3">DSM 44399</strain>
    </source>
</reference>
<dbReference type="PANTHER" id="PTHR33164">
    <property type="entry name" value="TRANSCRIPTIONAL REGULATOR, MARR FAMILY"/>
    <property type="match status" value="1"/>
</dbReference>
<dbReference type="InterPro" id="IPR036388">
    <property type="entry name" value="WH-like_DNA-bd_sf"/>
</dbReference>
<dbReference type="PROSITE" id="PS50995">
    <property type="entry name" value="HTH_MARR_2"/>
    <property type="match status" value="1"/>
</dbReference>
<accession>A0ABU2JGN9</accession>
<comment type="caution">
    <text evidence="2">The sequence shown here is derived from an EMBL/GenBank/DDBJ whole genome shotgun (WGS) entry which is preliminary data.</text>
</comment>
<gene>
    <name evidence="2" type="ORF">RM423_22590</name>
</gene>
<evidence type="ECO:0000313" key="2">
    <source>
        <dbReference type="EMBL" id="MDT0264162.1"/>
    </source>
</evidence>
<evidence type="ECO:0000313" key="3">
    <source>
        <dbReference type="Proteomes" id="UP001183176"/>
    </source>
</evidence>
<dbReference type="EMBL" id="JAVREH010000074">
    <property type="protein sequence ID" value="MDT0264162.1"/>
    <property type="molecule type" value="Genomic_DNA"/>
</dbReference>
<dbReference type="PANTHER" id="PTHR33164:SF99">
    <property type="entry name" value="MARR FAMILY REGULATORY PROTEIN"/>
    <property type="match status" value="1"/>
</dbReference>
<feature type="domain" description="HTH marR-type" evidence="1">
    <location>
        <begin position="1"/>
        <end position="146"/>
    </location>
</feature>
<keyword evidence="3" id="KW-1185">Reference proteome</keyword>
<protein>
    <submittedName>
        <fullName evidence="2">MarR family winged helix-turn-helix transcriptional regulator</fullName>
    </submittedName>
</protein>
<dbReference type="SMART" id="SM00347">
    <property type="entry name" value="HTH_MARR"/>
    <property type="match status" value="1"/>
</dbReference>
<dbReference type="PRINTS" id="PR00598">
    <property type="entry name" value="HTHMARR"/>
</dbReference>
<dbReference type="Gene3D" id="1.10.10.10">
    <property type="entry name" value="Winged helix-like DNA-binding domain superfamily/Winged helix DNA-binding domain"/>
    <property type="match status" value="1"/>
</dbReference>
<dbReference type="InterPro" id="IPR036390">
    <property type="entry name" value="WH_DNA-bd_sf"/>
</dbReference>
<dbReference type="RefSeq" id="WP_311425304.1">
    <property type="nucleotide sequence ID" value="NZ_JAVREH010000074.1"/>
</dbReference>
<dbReference type="InterPro" id="IPR000835">
    <property type="entry name" value="HTH_MarR-typ"/>
</dbReference>
<name>A0ABU2JGN9_9ACTN</name>
<proteinExistence type="predicted"/>
<dbReference type="Pfam" id="PF12802">
    <property type="entry name" value="MarR_2"/>
    <property type="match status" value="1"/>
</dbReference>
<sequence length="174" mass="19317">MAVRWLDPGEQRAWRSLMDMQDGLSEFIDRQLRTRCGLSHADYQVLAHLSEAPEGRLRSFELGELLHWEKSRLSQHLGRMQKRGLTSRERCRTDQRGAVVAITPRGSDLIEAAAPQHVGDVRDVLIGHVTAAELETLVTVSGKVQDRLRALGKGGVGSYPGCSLGQGHDLDLDR</sequence>
<dbReference type="InterPro" id="IPR039422">
    <property type="entry name" value="MarR/SlyA-like"/>
</dbReference>
<evidence type="ECO:0000259" key="1">
    <source>
        <dbReference type="PROSITE" id="PS50995"/>
    </source>
</evidence>
<organism evidence="2 3">
    <name type="scientific">Jatrophihabitans lederbergiae</name>
    <dbReference type="NCBI Taxonomy" id="3075547"/>
    <lineage>
        <taxon>Bacteria</taxon>
        <taxon>Bacillati</taxon>
        <taxon>Actinomycetota</taxon>
        <taxon>Actinomycetes</taxon>
        <taxon>Jatrophihabitantales</taxon>
        <taxon>Jatrophihabitantaceae</taxon>
        <taxon>Jatrophihabitans</taxon>
    </lineage>
</organism>
<dbReference type="SUPFAM" id="SSF46785">
    <property type="entry name" value="Winged helix' DNA-binding domain"/>
    <property type="match status" value="1"/>
</dbReference>